<dbReference type="PANTHER" id="PTHR34606">
    <property type="entry name" value="BON DOMAIN-CONTAINING PROTEIN"/>
    <property type="match status" value="1"/>
</dbReference>
<dbReference type="RefSeq" id="WP_089658519.1">
    <property type="nucleotide sequence ID" value="NZ_FNGH01000007.1"/>
</dbReference>
<dbReference type="SMART" id="SM00749">
    <property type="entry name" value="BON"/>
    <property type="match status" value="2"/>
</dbReference>
<proteinExistence type="predicted"/>
<evidence type="ECO:0000256" key="2">
    <source>
        <dbReference type="SAM" id="SignalP"/>
    </source>
</evidence>
<dbReference type="InterPro" id="IPR007055">
    <property type="entry name" value="BON_dom"/>
</dbReference>
<accession>A0A1G9NMD4</accession>
<dbReference type="Gene3D" id="3.30.1340.30">
    <property type="match status" value="1"/>
</dbReference>
<dbReference type="Proteomes" id="UP000199107">
    <property type="component" value="Unassembled WGS sequence"/>
</dbReference>
<dbReference type="OrthoDB" id="9783990at2"/>
<dbReference type="AlphaFoldDB" id="A0A1G9NMD4"/>
<dbReference type="PROSITE" id="PS51257">
    <property type="entry name" value="PROKAR_LIPOPROTEIN"/>
    <property type="match status" value="1"/>
</dbReference>
<evidence type="ECO:0000313" key="5">
    <source>
        <dbReference type="Proteomes" id="UP000199107"/>
    </source>
</evidence>
<feature type="chain" id="PRO_5011472702" evidence="2">
    <location>
        <begin position="24"/>
        <end position="185"/>
    </location>
</feature>
<dbReference type="EMBL" id="FNGH01000007">
    <property type="protein sequence ID" value="SDL87524.1"/>
    <property type="molecule type" value="Genomic_DNA"/>
</dbReference>
<evidence type="ECO:0000256" key="1">
    <source>
        <dbReference type="ARBA" id="ARBA00022729"/>
    </source>
</evidence>
<reference evidence="5" key="1">
    <citation type="submission" date="2016-10" db="EMBL/GenBank/DDBJ databases">
        <authorList>
            <person name="Varghese N."/>
            <person name="Submissions S."/>
        </authorList>
    </citation>
    <scope>NUCLEOTIDE SEQUENCE [LARGE SCALE GENOMIC DNA]</scope>
    <source>
        <strain evidence="5">AAP</strain>
    </source>
</reference>
<name>A0A1G9NMD4_9GAMM</name>
<dbReference type="STRING" id="48727.SAMN05192555_107193"/>
<keyword evidence="1 2" id="KW-0732">Signal</keyword>
<organism evidence="4 5">
    <name type="scientific">Franzmannia pantelleriensis</name>
    <dbReference type="NCBI Taxonomy" id="48727"/>
    <lineage>
        <taxon>Bacteria</taxon>
        <taxon>Pseudomonadati</taxon>
        <taxon>Pseudomonadota</taxon>
        <taxon>Gammaproteobacteria</taxon>
        <taxon>Oceanospirillales</taxon>
        <taxon>Halomonadaceae</taxon>
        <taxon>Franzmannia</taxon>
    </lineage>
</organism>
<dbReference type="PANTHER" id="PTHR34606:SF4">
    <property type="entry name" value="OUTER MEMBRANE LIPOPROTEIN DOLP"/>
    <property type="match status" value="1"/>
</dbReference>
<dbReference type="InterPro" id="IPR014004">
    <property type="entry name" value="Transpt-assoc_nodulatn_dom_bac"/>
</dbReference>
<dbReference type="Pfam" id="PF04972">
    <property type="entry name" value="BON"/>
    <property type="match status" value="2"/>
</dbReference>
<feature type="domain" description="BON" evidence="3">
    <location>
        <begin position="40"/>
        <end position="109"/>
    </location>
</feature>
<keyword evidence="5" id="KW-1185">Reference proteome</keyword>
<feature type="signal peptide" evidence="2">
    <location>
        <begin position="1"/>
        <end position="23"/>
    </location>
</feature>
<protein>
    <submittedName>
        <fullName evidence="4">Osmotically-inducible protein OsmY, contains BON domain</fullName>
    </submittedName>
</protein>
<gene>
    <name evidence="4" type="ORF">SAMN05192555_107193</name>
</gene>
<evidence type="ECO:0000313" key="4">
    <source>
        <dbReference type="EMBL" id="SDL87524.1"/>
    </source>
</evidence>
<feature type="domain" description="BON" evidence="3">
    <location>
        <begin position="118"/>
        <end position="185"/>
    </location>
</feature>
<evidence type="ECO:0000259" key="3">
    <source>
        <dbReference type="PROSITE" id="PS50914"/>
    </source>
</evidence>
<dbReference type="InterPro" id="IPR051686">
    <property type="entry name" value="Lipoprotein_DolP"/>
</dbReference>
<dbReference type="PROSITE" id="PS50914">
    <property type="entry name" value="BON"/>
    <property type="match status" value="2"/>
</dbReference>
<sequence length="185" mass="20227">MKKGLVISTLMALSIALSGCAQMSAGPEDHGSRTFGSQVEDQGIESRIKGNLSREDARFNDARVNVDSYNGIVLLTGQVPSEELKNKAQDVATATRNVRRVHNELAVAANVPLAQRTTDTWITTRVRSTLIADERIDARRVRAITENASVYLMGIATREEADRIVNAVSGINGVQRIVKAFEYLD</sequence>